<keyword evidence="11" id="KW-1185">Reference proteome</keyword>
<evidence type="ECO:0000256" key="1">
    <source>
        <dbReference type="ARBA" id="ARBA00004571"/>
    </source>
</evidence>
<dbReference type="InterPro" id="IPR036942">
    <property type="entry name" value="Beta-barrel_TonB_sf"/>
</dbReference>
<dbReference type="InterPro" id="IPR037066">
    <property type="entry name" value="Plug_dom_sf"/>
</dbReference>
<feature type="domain" description="TonB-dependent receptor plug" evidence="9">
    <location>
        <begin position="137"/>
        <end position="226"/>
    </location>
</feature>
<sequence length="1286" mass="142825">MVRYIILLTLLFLGSSTLFAQTTGSLQGKVIDVGNDEGLPFANVVLEKEGVQISGTQTDFDGNYNFSNINAGTYDVLVSYVGFPTVKTEGVVIKLGQVVRFDIEMEEGQDLTFTDSTGKKTEGVVVRAYRIPLIEQDATSGGQTLGAEDIKNLATRNVTSIVATTAGVNQADEGEAVNSNGSRSSSNDTYIDGVRVIGNFGIPETEIDQVQIITSGVPAEFGDATGAITNIITKGPSSELTGGVQLETSQFLDAFAANRADAYFSGPILAKPMLNALGDTLKKDGKVRKSTILGYRLAGVYSTSLDSRPSALGSFQLKEDKLQEILANPLVANPSGSGRVYAADFITKDDLEATQVRPNARESYAVANAKIDFKPNKDFYFVVGGQAQFNWGNSAGTTNRLFNYQHNPTYKTNTWRVSGRFRHTVSSTQPGGDDEEGDSTTVQSAFQNFSYELQGDYSQTNGSNEDPRYKDRLWEYGYIGKFYRSLTPRFGAIDSVFITNTIGDTIGVNVENGHLANNITFTGYEPNWDINPGLASYNNLIPRPFDINDPTTFNPDAPTSIDEMEIINGLNTGARTSIYGLFNAPHQLNSGFGKSNSSQVRANVKANFDLVMAQKTGNPIRHSIQLGGTFEQRIDRSYNISPFSLWNLADQSVNFHMDEEATDPTRPTGETRYDPITQRQYDLYDVLIRTDDEGKEPEMTLFGQRLREELGLDKRDWVNVHEMTPDQMNLEWFEPTTLITGRSRVLSYTGYDYLGNPTGTDIDFFSFFTETQTLNNGRVIKTRPIAPNKPIYAAGYIQDKFTYKDIICNVGVRFDSYDANTKVLNDPYSIVGYETALEFESDQSLYAAGKSSSYSRPEVIGDDFAVYVNDNNKDAVVVGYRDGEQWYDASGIPVNNPSELGTTILPALKGFGTSEIDPQGDNYDPTLAFRDYQPNLIVMPRIAFSFPISKEANFYANYDVLAQRPPSGAIATPYTYYNFRELVASNNSSRFIGNPNLKPQRTINYEVGFQQKLTNFSKFKVSLLYREERDLIQIREYINAYPSTYSSYGNSDFSTTKAFKLEYDMRENNNLRVLANYTLAFSEGTGSSPTSSTGIAAKELKYVFPLSFDQRHTFYVMFDYRFKSGDKYNGPKIGKFDVLENTGINLAFNANSGRPYTRKEIPGGIGTSFGDRITDGSINGARMDWSFRVDLKFDRDFVIGKNSKNPIRLNVYLRIQNLLNTQNPLGVYSVTGSPTDDGFLTTAGSSGPSFAASQPASYELLYDLRMNNPYNISRPRRIFLGLRFSF</sequence>
<dbReference type="InterPro" id="IPR012910">
    <property type="entry name" value="Plug_dom"/>
</dbReference>
<dbReference type="PANTHER" id="PTHR30069">
    <property type="entry name" value="TONB-DEPENDENT OUTER MEMBRANE RECEPTOR"/>
    <property type="match status" value="1"/>
</dbReference>
<evidence type="ECO:0000256" key="4">
    <source>
        <dbReference type="ARBA" id="ARBA00022692"/>
    </source>
</evidence>
<evidence type="ECO:0000256" key="5">
    <source>
        <dbReference type="ARBA" id="ARBA00022729"/>
    </source>
</evidence>
<evidence type="ECO:0000313" key="10">
    <source>
        <dbReference type="EMBL" id="BDS15431.1"/>
    </source>
</evidence>
<keyword evidence="4" id="KW-0812">Transmembrane</keyword>
<dbReference type="EMBL" id="AP026867">
    <property type="protein sequence ID" value="BDS15431.1"/>
    <property type="molecule type" value="Genomic_DNA"/>
</dbReference>
<evidence type="ECO:0000256" key="7">
    <source>
        <dbReference type="ARBA" id="ARBA00023237"/>
    </source>
</evidence>
<proteinExistence type="predicted"/>
<dbReference type="InterPro" id="IPR039426">
    <property type="entry name" value="TonB-dep_rcpt-like"/>
</dbReference>
<accession>A0A916DXV4</accession>
<keyword evidence="10" id="KW-0675">Receptor</keyword>
<dbReference type="Proteomes" id="UP001060919">
    <property type="component" value="Chromosome"/>
</dbReference>
<dbReference type="KEGG" id="aup:AsAng_0062150"/>
<dbReference type="Gene3D" id="2.60.40.1120">
    <property type="entry name" value="Carboxypeptidase-like, regulatory domain"/>
    <property type="match status" value="1"/>
</dbReference>
<evidence type="ECO:0000313" key="11">
    <source>
        <dbReference type="Proteomes" id="UP001060919"/>
    </source>
</evidence>
<evidence type="ECO:0000256" key="3">
    <source>
        <dbReference type="ARBA" id="ARBA00022452"/>
    </source>
</evidence>
<dbReference type="SUPFAM" id="SSF56935">
    <property type="entry name" value="Porins"/>
    <property type="match status" value="1"/>
</dbReference>
<protein>
    <submittedName>
        <fullName evidence="10">TonB-dependent receptor</fullName>
    </submittedName>
</protein>
<dbReference type="RefSeq" id="WP_264790589.1">
    <property type="nucleotide sequence ID" value="NZ_AP026867.1"/>
</dbReference>
<dbReference type="Gene3D" id="2.170.130.10">
    <property type="entry name" value="TonB-dependent receptor, plug domain"/>
    <property type="match status" value="1"/>
</dbReference>
<organism evidence="10 11">
    <name type="scientific">Aureispira anguillae</name>
    <dbReference type="NCBI Taxonomy" id="2864201"/>
    <lineage>
        <taxon>Bacteria</taxon>
        <taxon>Pseudomonadati</taxon>
        <taxon>Bacteroidota</taxon>
        <taxon>Saprospiria</taxon>
        <taxon>Saprospirales</taxon>
        <taxon>Saprospiraceae</taxon>
        <taxon>Aureispira</taxon>
    </lineage>
</organism>
<keyword evidence="3" id="KW-1134">Transmembrane beta strand</keyword>
<dbReference type="PANTHER" id="PTHR30069:SF29">
    <property type="entry name" value="HEMOGLOBIN AND HEMOGLOBIN-HAPTOGLOBIN-BINDING PROTEIN 1-RELATED"/>
    <property type="match status" value="1"/>
</dbReference>
<dbReference type="Pfam" id="PF13620">
    <property type="entry name" value="CarboxypepD_reg"/>
    <property type="match status" value="1"/>
</dbReference>
<dbReference type="GO" id="GO:0044718">
    <property type="term" value="P:siderophore transmembrane transport"/>
    <property type="evidence" value="ECO:0007669"/>
    <property type="project" value="TreeGrafter"/>
</dbReference>
<gene>
    <name evidence="10" type="ORF">AsAng_0062150</name>
</gene>
<dbReference type="GO" id="GO:0015344">
    <property type="term" value="F:siderophore uptake transmembrane transporter activity"/>
    <property type="evidence" value="ECO:0007669"/>
    <property type="project" value="TreeGrafter"/>
</dbReference>
<evidence type="ECO:0000256" key="6">
    <source>
        <dbReference type="ARBA" id="ARBA00023136"/>
    </source>
</evidence>
<dbReference type="Pfam" id="PF07715">
    <property type="entry name" value="Plug"/>
    <property type="match status" value="1"/>
</dbReference>
<dbReference type="Gene3D" id="2.40.170.20">
    <property type="entry name" value="TonB-dependent receptor, beta-barrel domain"/>
    <property type="match status" value="1"/>
</dbReference>
<dbReference type="SUPFAM" id="SSF49452">
    <property type="entry name" value="Starch-binding domain-like"/>
    <property type="match status" value="1"/>
</dbReference>
<dbReference type="GO" id="GO:0030246">
    <property type="term" value="F:carbohydrate binding"/>
    <property type="evidence" value="ECO:0007669"/>
    <property type="project" value="InterPro"/>
</dbReference>
<reference evidence="10" key="1">
    <citation type="submission" date="2022-09" db="EMBL/GenBank/DDBJ databases">
        <title>Aureispira anguillicida sp. nov., isolated from Leptocephalus of Japanese eel Anguilla japonica.</title>
        <authorList>
            <person name="Yuasa K."/>
            <person name="Mekata T."/>
            <person name="Ikunari K."/>
        </authorList>
    </citation>
    <scope>NUCLEOTIDE SEQUENCE</scope>
    <source>
        <strain evidence="10">EL160426</strain>
    </source>
</reference>
<dbReference type="GO" id="GO:0009279">
    <property type="term" value="C:cell outer membrane"/>
    <property type="evidence" value="ECO:0007669"/>
    <property type="project" value="UniProtKB-SubCell"/>
</dbReference>
<evidence type="ECO:0000256" key="2">
    <source>
        <dbReference type="ARBA" id="ARBA00022448"/>
    </source>
</evidence>
<evidence type="ECO:0000256" key="8">
    <source>
        <dbReference type="SAM" id="SignalP"/>
    </source>
</evidence>
<comment type="subcellular location">
    <subcellularLocation>
        <location evidence="1">Cell outer membrane</location>
        <topology evidence="1">Multi-pass membrane protein</topology>
    </subcellularLocation>
</comment>
<keyword evidence="7" id="KW-0998">Cell outer membrane</keyword>
<keyword evidence="6" id="KW-0472">Membrane</keyword>
<name>A0A916DXV4_9BACT</name>
<evidence type="ECO:0000259" key="9">
    <source>
        <dbReference type="Pfam" id="PF07715"/>
    </source>
</evidence>
<feature type="chain" id="PRO_5037410124" evidence="8">
    <location>
        <begin position="21"/>
        <end position="1286"/>
    </location>
</feature>
<feature type="signal peptide" evidence="8">
    <location>
        <begin position="1"/>
        <end position="20"/>
    </location>
</feature>
<keyword evidence="2" id="KW-0813">Transport</keyword>
<dbReference type="InterPro" id="IPR013784">
    <property type="entry name" value="Carb-bd-like_fold"/>
</dbReference>
<keyword evidence="5 8" id="KW-0732">Signal</keyword>